<organism evidence="2 3">
    <name type="scientific">Heterobasidion irregulare (strain TC 32-1)</name>
    <dbReference type="NCBI Taxonomy" id="747525"/>
    <lineage>
        <taxon>Eukaryota</taxon>
        <taxon>Fungi</taxon>
        <taxon>Dikarya</taxon>
        <taxon>Basidiomycota</taxon>
        <taxon>Agaricomycotina</taxon>
        <taxon>Agaricomycetes</taxon>
        <taxon>Russulales</taxon>
        <taxon>Bondarzewiaceae</taxon>
        <taxon>Heterobasidion</taxon>
        <taxon>Heterobasidion annosum species complex</taxon>
    </lineage>
</organism>
<dbReference type="AlphaFoldDB" id="W4JW67"/>
<gene>
    <name evidence="2" type="ORF">HETIRDRAFT_327118</name>
</gene>
<keyword evidence="3" id="KW-1185">Reference proteome</keyword>
<feature type="region of interest" description="Disordered" evidence="1">
    <location>
        <begin position="443"/>
        <end position="476"/>
    </location>
</feature>
<feature type="compositionally biased region" description="Pro residues" evidence="1">
    <location>
        <begin position="453"/>
        <end position="467"/>
    </location>
</feature>
<dbReference type="HOGENOM" id="CLU_573712_0_0_1"/>
<evidence type="ECO:0000256" key="1">
    <source>
        <dbReference type="SAM" id="MobiDB-lite"/>
    </source>
</evidence>
<dbReference type="EMBL" id="KI925463">
    <property type="protein sequence ID" value="ETW77136.1"/>
    <property type="molecule type" value="Genomic_DNA"/>
</dbReference>
<evidence type="ECO:0000313" key="2">
    <source>
        <dbReference type="EMBL" id="ETW77136.1"/>
    </source>
</evidence>
<proteinExistence type="predicted"/>
<accession>W4JW67</accession>
<feature type="region of interest" description="Disordered" evidence="1">
    <location>
        <begin position="379"/>
        <end position="423"/>
    </location>
</feature>
<dbReference type="OrthoDB" id="3236755at2759"/>
<dbReference type="eggNOG" id="ENOG502R17T">
    <property type="taxonomic scope" value="Eukaryota"/>
</dbReference>
<name>W4JW67_HETIT</name>
<dbReference type="KEGG" id="hir:HETIRDRAFT_327118"/>
<protein>
    <submittedName>
        <fullName evidence="2">Uncharacterized protein</fullName>
    </submittedName>
</protein>
<evidence type="ECO:0000313" key="3">
    <source>
        <dbReference type="Proteomes" id="UP000030671"/>
    </source>
</evidence>
<dbReference type="GeneID" id="20671297"/>
<reference evidence="2 3" key="1">
    <citation type="journal article" date="2012" name="New Phytol.">
        <title>Insight into trade-off between wood decay and parasitism from the genome of a fungal forest pathogen.</title>
        <authorList>
            <person name="Olson A."/>
            <person name="Aerts A."/>
            <person name="Asiegbu F."/>
            <person name="Belbahri L."/>
            <person name="Bouzid O."/>
            <person name="Broberg A."/>
            <person name="Canback B."/>
            <person name="Coutinho P.M."/>
            <person name="Cullen D."/>
            <person name="Dalman K."/>
            <person name="Deflorio G."/>
            <person name="van Diepen L.T."/>
            <person name="Dunand C."/>
            <person name="Duplessis S."/>
            <person name="Durling M."/>
            <person name="Gonthier P."/>
            <person name="Grimwood J."/>
            <person name="Fossdal C.G."/>
            <person name="Hansson D."/>
            <person name="Henrissat B."/>
            <person name="Hietala A."/>
            <person name="Himmelstrand K."/>
            <person name="Hoffmeister D."/>
            <person name="Hogberg N."/>
            <person name="James T.Y."/>
            <person name="Karlsson M."/>
            <person name="Kohler A."/>
            <person name="Kues U."/>
            <person name="Lee Y.H."/>
            <person name="Lin Y.C."/>
            <person name="Lind M."/>
            <person name="Lindquist E."/>
            <person name="Lombard V."/>
            <person name="Lucas S."/>
            <person name="Lunden K."/>
            <person name="Morin E."/>
            <person name="Murat C."/>
            <person name="Park J."/>
            <person name="Raffaello T."/>
            <person name="Rouze P."/>
            <person name="Salamov A."/>
            <person name="Schmutz J."/>
            <person name="Solheim H."/>
            <person name="Stahlberg J."/>
            <person name="Velez H."/>
            <person name="de Vries R.P."/>
            <person name="Wiebenga A."/>
            <person name="Woodward S."/>
            <person name="Yakovlev I."/>
            <person name="Garbelotto M."/>
            <person name="Martin F."/>
            <person name="Grigoriev I.V."/>
            <person name="Stenlid J."/>
        </authorList>
    </citation>
    <scope>NUCLEOTIDE SEQUENCE [LARGE SCALE GENOMIC DNA]</scope>
    <source>
        <strain evidence="2 3">TC 32-1</strain>
    </source>
</reference>
<dbReference type="Proteomes" id="UP000030671">
    <property type="component" value="Unassembled WGS sequence"/>
</dbReference>
<sequence>MQFKEGDNGEHVSALQNIGKTRFGTHWSGAYLLEMSLPQVRHLVQSGTIKLKHKKVQNLFAYWVSKDYHRLELGLLQYIMIIQPLIRSLWALKSMQANASDVYVFYLAMGAALRELFNLGQQKTGIILELAEEVMGIINECFDTFFEDCKDFHVTAFTLDPHLCLFPDSTEWILMSHLFLVTGYPWSDFLINSAAANPVIVISEWGSDLNIPHPCLFNHMKAFLWDEMFKPMVERMDTHLEGTHPVLKRLGGAMAITKFWLQLDAYWQEKAPFDRAKPIQDGDVLGWWWQFTNDPEAVVLAMLAERVFSILVNSMLDEWTGSRFTWFNSALRGCQCTQLLMDMTIIGQWYSTQATKDKVPKKRLTVKFCDLEDDLKAAVSRSSPEGTADMADTATLDGSDSDDDSDDSDDDTDGQQRGPPCWDSALNIVQEFAIREEAFVDLLSDTPRYTATSPPPPPPPPEAPPSIPSSEIDWSW</sequence>
<dbReference type="InParanoid" id="W4JW67"/>
<dbReference type="RefSeq" id="XP_009550680.1">
    <property type="nucleotide sequence ID" value="XM_009552385.1"/>
</dbReference>
<feature type="compositionally biased region" description="Acidic residues" evidence="1">
    <location>
        <begin position="399"/>
        <end position="413"/>
    </location>
</feature>